<reference evidence="3 4" key="1">
    <citation type="journal article" date="2021" name="Sci. Rep.">
        <title>The genome of the diatom Chaetoceros tenuissimus carries an ancient integrated fragment of an extant virus.</title>
        <authorList>
            <person name="Hongo Y."/>
            <person name="Kimura K."/>
            <person name="Takaki Y."/>
            <person name="Yoshida Y."/>
            <person name="Baba S."/>
            <person name="Kobayashi G."/>
            <person name="Nagasaki K."/>
            <person name="Hano T."/>
            <person name="Tomaru Y."/>
        </authorList>
    </citation>
    <scope>NUCLEOTIDE SEQUENCE [LARGE SCALE GENOMIC DNA]</scope>
    <source>
        <strain evidence="3 4">NIES-3715</strain>
    </source>
</reference>
<proteinExistence type="predicted"/>
<feature type="transmembrane region" description="Helical" evidence="2">
    <location>
        <begin position="12"/>
        <end position="29"/>
    </location>
</feature>
<feature type="region of interest" description="Disordered" evidence="1">
    <location>
        <begin position="69"/>
        <end position="88"/>
    </location>
</feature>
<organism evidence="3 4">
    <name type="scientific">Chaetoceros tenuissimus</name>
    <dbReference type="NCBI Taxonomy" id="426638"/>
    <lineage>
        <taxon>Eukaryota</taxon>
        <taxon>Sar</taxon>
        <taxon>Stramenopiles</taxon>
        <taxon>Ochrophyta</taxon>
        <taxon>Bacillariophyta</taxon>
        <taxon>Coscinodiscophyceae</taxon>
        <taxon>Chaetocerotophycidae</taxon>
        <taxon>Chaetocerotales</taxon>
        <taxon>Chaetocerotaceae</taxon>
        <taxon>Chaetoceros</taxon>
    </lineage>
</organism>
<evidence type="ECO:0000313" key="4">
    <source>
        <dbReference type="Proteomes" id="UP001054902"/>
    </source>
</evidence>
<evidence type="ECO:0000256" key="1">
    <source>
        <dbReference type="SAM" id="MobiDB-lite"/>
    </source>
</evidence>
<evidence type="ECO:0000256" key="2">
    <source>
        <dbReference type="SAM" id="Phobius"/>
    </source>
</evidence>
<keyword evidence="2" id="KW-0812">Transmembrane</keyword>
<sequence>MISKLRTNRKKISALLIFVCIILVCYTLFEVSSRNTKVGYVPTEPKNAKTKKEKMMKIQLDAVAAAAAPGDNQTDAEDGQESSIPPSISQLDSVAKARTVKPKNHDDIKSSAQNIASNHYYSYVTSDILQILHIPIKSRIEIHLKPQRSCHSPVFKGRISGWSLSMINFEDVIDDVVVGTYDLFHMPKSGNYHVEILLLLCEKYEEGFQSSLNLMTVCLADRTDENGLITSKNNASIAVNLFHQRLENKKVRGRWLHKSVLSDQHQLRHNINKFSSNGPLLEQPTPVFTRFQPESCRKRTNKPSRYCKQFNEDRLKPFNDYNFLWNDSGPDAELNQPGLGTLLEQHQRRLATGKKVEVCFLGASHSRVLKNNCLGNLKVHFNGTEKLANAPIGCSMMRESYPNTVGKSESWDLGKMGCTHIVLGLFQWPFSFKRLEAGWTNVNFTEWQNALTESVRFLQRESFRIKSPLQRILLRSAHACGMGWDRRSCPPRDFRTPINAEIANKILHDIADGFSKQESRNTTLVPVSFIDTSFLIDPVWDSAPDFSHYEHEMEKISQMEAKFILSEILKKY</sequence>
<dbReference type="Proteomes" id="UP001054902">
    <property type="component" value="Unassembled WGS sequence"/>
</dbReference>
<protein>
    <submittedName>
        <fullName evidence="3">Uncharacterized protein</fullName>
    </submittedName>
</protein>
<dbReference type="EMBL" id="BLLK01000076">
    <property type="protein sequence ID" value="GFH62050.1"/>
    <property type="molecule type" value="Genomic_DNA"/>
</dbReference>
<comment type="caution">
    <text evidence="3">The sequence shown here is derived from an EMBL/GenBank/DDBJ whole genome shotgun (WGS) entry which is preliminary data.</text>
</comment>
<dbReference type="AlphaFoldDB" id="A0AAD3DFG3"/>
<name>A0AAD3DFG3_9STRA</name>
<evidence type="ECO:0000313" key="3">
    <source>
        <dbReference type="EMBL" id="GFH62050.1"/>
    </source>
</evidence>
<keyword evidence="4" id="KW-1185">Reference proteome</keyword>
<gene>
    <name evidence="3" type="ORF">CTEN210_18526</name>
</gene>
<keyword evidence="2" id="KW-0472">Membrane</keyword>
<accession>A0AAD3DFG3</accession>
<keyword evidence="2" id="KW-1133">Transmembrane helix</keyword>